<gene>
    <name evidence="1" type="ORF">ALC53_07699</name>
</gene>
<keyword evidence="2" id="KW-1185">Reference proteome</keyword>
<proteinExistence type="predicted"/>
<name>A0A195BCF9_9HYME</name>
<dbReference type="EMBL" id="KQ976528">
    <property type="protein sequence ID" value="KYM81907.1"/>
    <property type="molecule type" value="Genomic_DNA"/>
</dbReference>
<reference evidence="1 2" key="1">
    <citation type="submission" date="2015-09" db="EMBL/GenBank/DDBJ databases">
        <title>Atta colombica WGS genome.</title>
        <authorList>
            <person name="Nygaard S."/>
            <person name="Hu H."/>
            <person name="Boomsma J."/>
            <person name="Zhang G."/>
        </authorList>
    </citation>
    <scope>NUCLEOTIDE SEQUENCE [LARGE SCALE GENOMIC DNA]</scope>
    <source>
        <strain evidence="1">Treedump-2</strain>
        <tissue evidence="1">Whole body</tissue>
    </source>
</reference>
<dbReference type="AlphaFoldDB" id="A0A195BCF9"/>
<evidence type="ECO:0000313" key="2">
    <source>
        <dbReference type="Proteomes" id="UP000078540"/>
    </source>
</evidence>
<accession>A0A195BCF9</accession>
<dbReference type="Proteomes" id="UP000078540">
    <property type="component" value="Unassembled WGS sequence"/>
</dbReference>
<evidence type="ECO:0000313" key="1">
    <source>
        <dbReference type="EMBL" id="KYM81907.1"/>
    </source>
</evidence>
<sequence>MTTSKTMTMSMLTMTTIIRDAMMMTTTSDGNNYYNTNHYGGGIVTSVAPISGSRTVAHFDPSVGGERVTVRALAAEDSWVLVTGVRGKAAR</sequence>
<organism evidence="1 2">
    <name type="scientific">Atta colombica</name>
    <dbReference type="NCBI Taxonomy" id="520822"/>
    <lineage>
        <taxon>Eukaryota</taxon>
        <taxon>Metazoa</taxon>
        <taxon>Ecdysozoa</taxon>
        <taxon>Arthropoda</taxon>
        <taxon>Hexapoda</taxon>
        <taxon>Insecta</taxon>
        <taxon>Pterygota</taxon>
        <taxon>Neoptera</taxon>
        <taxon>Endopterygota</taxon>
        <taxon>Hymenoptera</taxon>
        <taxon>Apocrita</taxon>
        <taxon>Aculeata</taxon>
        <taxon>Formicoidea</taxon>
        <taxon>Formicidae</taxon>
        <taxon>Myrmicinae</taxon>
        <taxon>Atta</taxon>
    </lineage>
</organism>
<protein>
    <submittedName>
        <fullName evidence="1">Uncharacterized protein</fullName>
    </submittedName>
</protein>